<evidence type="ECO:0000313" key="2">
    <source>
        <dbReference type="EMBL" id="OMG75617.1"/>
    </source>
</evidence>
<comment type="caution">
    <text evidence="2">The sequence shown here is derived from an EMBL/GenBank/DDBJ whole genome shotgun (WGS) entry which is preliminary data.</text>
</comment>
<dbReference type="InterPro" id="IPR018958">
    <property type="entry name" value="Knr4/Smi1-like_dom"/>
</dbReference>
<sequence length="187" mass="20757">MSNADWSFLAPVRRLAWDFAQAQALAGLALPPSYRSFSEQVGPGSVGGLFFVRPPLPVPPDAAALAGHHAHWRANLAEMRAHWREEGVEIGEEEALEQDPAFPPVDPDRLFFFGGGHNGELLCWDTARPLPSGEFPIHVIGMRYARIRRVADDLMGFFQAMMRPDAIQLQRALGPGYAPIRATFEPW</sequence>
<organism evidence="2 3">
    <name type="scientific">Alcaligenes xylosoxydans xylosoxydans</name>
    <name type="common">Achromobacter xylosoxidans</name>
    <dbReference type="NCBI Taxonomy" id="85698"/>
    <lineage>
        <taxon>Bacteria</taxon>
        <taxon>Pseudomonadati</taxon>
        <taxon>Pseudomonadota</taxon>
        <taxon>Betaproteobacteria</taxon>
        <taxon>Burkholderiales</taxon>
        <taxon>Alcaligenaceae</taxon>
        <taxon>Achromobacter</taxon>
    </lineage>
</organism>
<proteinExistence type="predicted"/>
<dbReference type="Proteomes" id="UP000187251">
    <property type="component" value="Unassembled WGS sequence"/>
</dbReference>
<evidence type="ECO:0000313" key="3">
    <source>
        <dbReference type="Proteomes" id="UP000187251"/>
    </source>
</evidence>
<feature type="domain" description="Knr4/Smi1-like" evidence="1">
    <location>
        <begin position="18"/>
        <end position="158"/>
    </location>
</feature>
<accession>A0A1R1JJR2</accession>
<evidence type="ECO:0000259" key="1">
    <source>
        <dbReference type="Pfam" id="PF09346"/>
    </source>
</evidence>
<dbReference type="EMBL" id="MJMN01000065">
    <property type="protein sequence ID" value="OMG75617.1"/>
    <property type="molecule type" value="Genomic_DNA"/>
</dbReference>
<dbReference type="Pfam" id="PF09346">
    <property type="entry name" value="SMI1_KNR4"/>
    <property type="match status" value="1"/>
</dbReference>
<dbReference type="RefSeq" id="WP_076416476.1">
    <property type="nucleotide sequence ID" value="NZ_AP028040.1"/>
</dbReference>
<reference evidence="2 3" key="1">
    <citation type="submission" date="2016-09" db="EMBL/GenBank/DDBJ databases">
        <title>Phylogenomics of Achromobacter.</title>
        <authorList>
            <person name="Jeukens J."/>
            <person name="Freschi L."/>
            <person name="Vincent A.T."/>
            <person name="Emond-Rheault J.-G."/>
            <person name="Kukavica-Ibrulj I."/>
            <person name="Charette S.J."/>
            <person name="Levesque R.C."/>
        </authorList>
    </citation>
    <scope>NUCLEOTIDE SEQUENCE [LARGE SCALE GENOMIC DNA]</scope>
    <source>
        <strain evidence="2 3">AUS488</strain>
    </source>
</reference>
<dbReference type="AlphaFoldDB" id="A0A1R1JJR2"/>
<dbReference type="Gene3D" id="3.40.1580.10">
    <property type="entry name" value="SMI1/KNR4-like"/>
    <property type="match status" value="1"/>
</dbReference>
<dbReference type="SUPFAM" id="SSF160631">
    <property type="entry name" value="SMI1/KNR4-like"/>
    <property type="match status" value="1"/>
</dbReference>
<protein>
    <recommendedName>
        <fullName evidence="1">Knr4/Smi1-like domain-containing protein</fullName>
    </recommendedName>
</protein>
<dbReference type="InterPro" id="IPR037883">
    <property type="entry name" value="Knr4/Smi1-like_sf"/>
</dbReference>
<gene>
    <name evidence="2" type="ORF">BIZ92_18845</name>
</gene>
<name>A0A1R1JJR2_ALCXX</name>
<dbReference type="OrthoDB" id="7066076at2"/>